<comment type="subcellular location">
    <subcellularLocation>
        <location evidence="1">Membrane</location>
        <topology evidence="1">Multi-pass membrane protein</topology>
    </subcellularLocation>
</comment>
<dbReference type="GO" id="GO:0016020">
    <property type="term" value="C:membrane"/>
    <property type="evidence" value="ECO:0007669"/>
    <property type="project" value="UniProtKB-SubCell"/>
</dbReference>
<evidence type="ECO:0000256" key="4">
    <source>
        <dbReference type="ARBA" id="ARBA00022692"/>
    </source>
</evidence>
<feature type="transmembrane region" description="Helical" evidence="7">
    <location>
        <begin position="161"/>
        <end position="183"/>
    </location>
</feature>
<organism evidence="8 9">
    <name type="scientific">Metarhizium guizhouense (strain ARSEF 977)</name>
    <dbReference type="NCBI Taxonomy" id="1276136"/>
    <lineage>
        <taxon>Eukaryota</taxon>
        <taxon>Fungi</taxon>
        <taxon>Dikarya</taxon>
        <taxon>Ascomycota</taxon>
        <taxon>Pezizomycotina</taxon>
        <taxon>Sordariomycetes</taxon>
        <taxon>Hypocreomycetidae</taxon>
        <taxon>Hypocreales</taxon>
        <taxon>Clavicipitaceae</taxon>
        <taxon>Metarhizium</taxon>
    </lineage>
</organism>
<feature type="transmembrane region" description="Helical" evidence="7">
    <location>
        <begin position="115"/>
        <end position="135"/>
    </location>
</feature>
<evidence type="ECO:0000313" key="8">
    <source>
        <dbReference type="EMBL" id="KID84590.1"/>
    </source>
</evidence>
<dbReference type="AlphaFoldDB" id="A0A0B4GCI0"/>
<keyword evidence="5 7" id="KW-1133">Transmembrane helix</keyword>
<keyword evidence="6 7" id="KW-0472">Membrane</keyword>
<feature type="transmembrane region" description="Helical" evidence="7">
    <location>
        <begin position="49"/>
        <end position="67"/>
    </location>
</feature>
<feature type="transmembrane region" description="Helical" evidence="7">
    <location>
        <begin position="12"/>
        <end position="37"/>
    </location>
</feature>
<evidence type="ECO:0000256" key="3">
    <source>
        <dbReference type="ARBA" id="ARBA00006757"/>
    </source>
</evidence>
<keyword evidence="4 7" id="KW-0812">Transmembrane</keyword>
<comment type="pathway">
    <text evidence="2">Secondary metabolite biosynthesis.</text>
</comment>
<evidence type="ECO:0008006" key="10">
    <source>
        <dbReference type="Google" id="ProtNLM"/>
    </source>
</evidence>
<evidence type="ECO:0000313" key="9">
    <source>
        <dbReference type="Proteomes" id="UP000031192"/>
    </source>
</evidence>
<evidence type="ECO:0000256" key="2">
    <source>
        <dbReference type="ARBA" id="ARBA00005179"/>
    </source>
</evidence>
<evidence type="ECO:0000256" key="6">
    <source>
        <dbReference type="ARBA" id="ARBA00023136"/>
    </source>
</evidence>
<comment type="similarity">
    <text evidence="3">Belongs to the paxB family.</text>
</comment>
<evidence type="ECO:0000256" key="7">
    <source>
        <dbReference type="SAM" id="Phobius"/>
    </source>
</evidence>
<dbReference type="GO" id="GO:0016829">
    <property type="term" value="F:lyase activity"/>
    <property type="evidence" value="ECO:0007669"/>
    <property type="project" value="InterPro"/>
</dbReference>
<evidence type="ECO:0000256" key="5">
    <source>
        <dbReference type="ARBA" id="ARBA00022989"/>
    </source>
</evidence>
<keyword evidence="9" id="KW-1185">Reference proteome</keyword>
<dbReference type="HOGENOM" id="CLU_087059_0_0_1"/>
<dbReference type="EMBL" id="AZNH01000040">
    <property type="protein sequence ID" value="KID84590.1"/>
    <property type="molecule type" value="Genomic_DNA"/>
</dbReference>
<dbReference type="PANTHER" id="PTHR42038">
    <property type="match status" value="1"/>
</dbReference>
<accession>A0A0B4GCI0</accession>
<gene>
    <name evidence="8" type="ORF">MGU_08254</name>
</gene>
<dbReference type="Proteomes" id="UP000031192">
    <property type="component" value="Unassembled WGS sequence"/>
</dbReference>
<comment type="caution">
    <text evidence="8">The sequence shown here is derived from an EMBL/GenBank/DDBJ whole genome shotgun (WGS) entry which is preliminary data.</text>
</comment>
<sequence length="195" mass="21370">MAATDTLPPNAPIWLGPVCDILLSVCILCWSVAYALIVSRGWHHKSYGMPLLAVAMNVSWECVYAVYVTKGMWLEQFCCAIWLVLDFGIIYTAVRNGPREWKTSSPFVGRHIGPILALLTMIGFAGQLSFATWFLSRPGVGHGDKAGKRWRGMEGYDVIELGFWTGGTVQLVLSASSLAMLLARGHSGAAGYDIW</sequence>
<reference evidence="8 9" key="1">
    <citation type="journal article" date="2014" name="Proc. Natl. Acad. Sci. U.S.A.">
        <title>Trajectory and genomic determinants of fungal-pathogen speciation and host adaptation.</title>
        <authorList>
            <person name="Hu X."/>
            <person name="Xiao G."/>
            <person name="Zheng P."/>
            <person name="Shang Y."/>
            <person name="Su Y."/>
            <person name="Zhang X."/>
            <person name="Liu X."/>
            <person name="Zhan S."/>
            <person name="St Leger R.J."/>
            <person name="Wang C."/>
        </authorList>
    </citation>
    <scope>NUCLEOTIDE SEQUENCE [LARGE SCALE GENOMIC DNA]</scope>
    <source>
        <strain evidence="8 9">ARSEF 977</strain>
    </source>
</reference>
<name>A0A0B4GCI0_METGA</name>
<protein>
    <recommendedName>
        <fullName evidence="10">Integral membrane protein</fullName>
    </recommendedName>
</protein>
<dbReference type="Pfam" id="PF25129">
    <property type="entry name" value="Pyr4-TMTC"/>
    <property type="match status" value="1"/>
</dbReference>
<evidence type="ECO:0000256" key="1">
    <source>
        <dbReference type="ARBA" id="ARBA00004141"/>
    </source>
</evidence>
<dbReference type="PANTHER" id="PTHR42038:SF2">
    <property type="entry name" value="TERPENE CYCLASE AUSL"/>
    <property type="match status" value="1"/>
</dbReference>
<feature type="transmembrane region" description="Helical" evidence="7">
    <location>
        <begin position="73"/>
        <end position="94"/>
    </location>
</feature>
<dbReference type="InterPro" id="IPR039020">
    <property type="entry name" value="PaxB-like"/>
</dbReference>
<proteinExistence type="inferred from homology"/>